<gene>
    <name evidence="2" type="ORF">GAK29_00981</name>
</gene>
<feature type="region of interest" description="Disordered" evidence="1">
    <location>
        <begin position="70"/>
        <end position="102"/>
    </location>
</feature>
<accession>A0A833UE97</accession>
<feature type="compositionally biased region" description="Polar residues" evidence="1">
    <location>
        <begin position="80"/>
        <end position="97"/>
    </location>
</feature>
<comment type="caution">
    <text evidence="2">The sequence shown here is derived from an EMBL/GenBank/DDBJ whole genome shotgun (WGS) entry which is preliminary data.</text>
</comment>
<reference evidence="3" key="1">
    <citation type="journal article" date="2020" name="MBio">
        <title>Horizontal gene transfer to a defensive symbiont with a reduced genome amongst a multipartite beetle microbiome.</title>
        <authorList>
            <person name="Waterworth S.C."/>
            <person name="Florez L.V."/>
            <person name="Rees E.R."/>
            <person name="Hertweck C."/>
            <person name="Kaltenpoth M."/>
            <person name="Kwan J.C."/>
        </authorList>
    </citation>
    <scope>NUCLEOTIDE SEQUENCE [LARGE SCALE GENOMIC DNA]</scope>
</reference>
<sequence>MRSNIDHDVFGKKLQSIELANQVEEFLKSQNLEEPVQIPFGHSEYLNTCKKNGVDPYTFSLRSIMTHSVEQTHAEKKNNSAKQKSETNNSTYTPDNSSNRREFNRKARELAWISGQKKFVGKCQKHGEQYFNIRKQGKDQLCSICQREFTRNQNQKRKEMVVTA</sequence>
<dbReference type="Proteomes" id="UP000490535">
    <property type="component" value="Unassembled WGS sequence"/>
</dbReference>
<dbReference type="AlphaFoldDB" id="A0A833UE97"/>
<evidence type="ECO:0000313" key="3">
    <source>
        <dbReference type="Proteomes" id="UP000490535"/>
    </source>
</evidence>
<name>A0A833UE97_ACIBZ</name>
<organism evidence="2 3">
    <name type="scientific">Acinetobacter bereziniae</name>
    <name type="common">Acinetobacter genomosp. 10</name>
    <dbReference type="NCBI Taxonomy" id="106648"/>
    <lineage>
        <taxon>Bacteria</taxon>
        <taxon>Pseudomonadati</taxon>
        <taxon>Pseudomonadota</taxon>
        <taxon>Gammaproteobacteria</taxon>
        <taxon>Moraxellales</taxon>
        <taxon>Moraxellaceae</taxon>
        <taxon>Acinetobacter</taxon>
    </lineage>
</organism>
<protein>
    <submittedName>
        <fullName evidence="2">Uncharacterized protein</fullName>
    </submittedName>
</protein>
<proteinExistence type="predicted"/>
<dbReference type="RefSeq" id="WP_262477881.1">
    <property type="nucleotide sequence ID" value="NZ_JAHPUI010000001.1"/>
</dbReference>
<evidence type="ECO:0000256" key="1">
    <source>
        <dbReference type="SAM" id="MobiDB-lite"/>
    </source>
</evidence>
<evidence type="ECO:0000313" key="2">
    <source>
        <dbReference type="EMBL" id="KAF1026897.1"/>
    </source>
</evidence>
<dbReference type="EMBL" id="WNDP01000016">
    <property type="protein sequence ID" value="KAF1026897.1"/>
    <property type="molecule type" value="Genomic_DNA"/>
</dbReference>